<keyword evidence="2" id="KW-0812">Transmembrane</keyword>
<feature type="transmembrane region" description="Helical" evidence="2">
    <location>
        <begin position="35"/>
        <end position="58"/>
    </location>
</feature>
<reference evidence="3" key="1">
    <citation type="submission" date="2023-01" db="EMBL/GenBank/DDBJ databases">
        <title>Genome assembly of the deep-sea coral Lophelia pertusa.</title>
        <authorList>
            <person name="Herrera S."/>
            <person name="Cordes E."/>
        </authorList>
    </citation>
    <scope>NUCLEOTIDE SEQUENCE</scope>
    <source>
        <strain evidence="3">USNM1676648</strain>
        <tissue evidence="3">Polyp</tissue>
    </source>
</reference>
<evidence type="ECO:0000256" key="1">
    <source>
        <dbReference type="SAM" id="MobiDB-lite"/>
    </source>
</evidence>
<evidence type="ECO:0000313" key="3">
    <source>
        <dbReference type="EMBL" id="KAJ7371486.1"/>
    </source>
</evidence>
<dbReference type="GO" id="GO:0042632">
    <property type="term" value="P:cholesterol homeostasis"/>
    <property type="evidence" value="ECO:0007669"/>
    <property type="project" value="TreeGrafter"/>
</dbReference>
<dbReference type="OrthoDB" id="6510177at2759"/>
<feature type="region of interest" description="Disordered" evidence="1">
    <location>
        <begin position="77"/>
        <end position="97"/>
    </location>
</feature>
<dbReference type="PANTHER" id="PTHR45727">
    <property type="entry name" value="NPC INTRACELLULAR CHOLESTEROL TRANSPORTER 1"/>
    <property type="match status" value="1"/>
</dbReference>
<dbReference type="EMBL" id="MU826846">
    <property type="protein sequence ID" value="KAJ7371486.1"/>
    <property type="molecule type" value="Genomic_DNA"/>
</dbReference>
<name>A0A9X0CQA3_9CNID</name>
<dbReference type="PANTHER" id="PTHR45727:SF2">
    <property type="entry name" value="NPC INTRACELLULAR CHOLESTEROL TRANSPORTER 1"/>
    <property type="match status" value="1"/>
</dbReference>
<accession>A0A9X0CQA3</accession>
<keyword evidence="2" id="KW-0472">Membrane</keyword>
<dbReference type="Proteomes" id="UP001163046">
    <property type="component" value="Unassembled WGS sequence"/>
</dbReference>
<dbReference type="GO" id="GO:0015918">
    <property type="term" value="P:sterol transport"/>
    <property type="evidence" value="ECO:0007669"/>
    <property type="project" value="TreeGrafter"/>
</dbReference>
<evidence type="ECO:0000313" key="4">
    <source>
        <dbReference type="Proteomes" id="UP001163046"/>
    </source>
</evidence>
<dbReference type="SUPFAM" id="SSF82866">
    <property type="entry name" value="Multidrug efflux transporter AcrB transmembrane domain"/>
    <property type="match status" value="1"/>
</dbReference>
<comment type="caution">
    <text evidence="3">The sequence shown here is derived from an EMBL/GenBank/DDBJ whole genome shotgun (WGS) entry which is preliminary data.</text>
</comment>
<proteinExistence type="predicted"/>
<keyword evidence="4" id="KW-1185">Reference proteome</keyword>
<dbReference type="GO" id="GO:0015485">
    <property type="term" value="F:cholesterol binding"/>
    <property type="evidence" value="ECO:0007669"/>
    <property type="project" value="TreeGrafter"/>
</dbReference>
<feature type="transmembrane region" description="Helical" evidence="2">
    <location>
        <begin position="6"/>
        <end position="23"/>
    </location>
</feature>
<evidence type="ECO:0000256" key="2">
    <source>
        <dbReference type="SAM" id="Phobius"/>
    </source>
</evidence>
<dbReference type="GO" id="GO:0030299">
    <property type="term" value="P:intestinal cholesterol absorption"/>
    <property type="evidence" value="ECO:0007669"/>
    <property type="project" value="TreeGrafter"/>
</dbReference>
<gene>
    <name evidence="3" type="primary">NPC1_3</name>
    <name evidence="3" type="ORF">OS493_025387</name>
</gene>
<keyword evidence="2" id="KW-1133">Transmembrane helix</keyword>
<dbReference type="AlphaFoldDB" id="A0A9X0CQA3"/>
<protein>
    <submittedName>
        <fullName evidence="3">NPC intracellular cholesterol transporter 1</fullName>
    </submittedName>
</protein>
<dbReference type="GO" id="GO:0005886">
    <property type="term" value="C:plasma membrane"/>
    <property type="evidence" value="ECO:0007669"/>
    <property type="project" value="TreeGrafter"/>
</dbReference>
<organism evidence="3 4">
    <name type="scientific">Desmophyllum pertusum</name>
    <dbReference type="NCBI Taxonomy" id="174260"/>
    <lineage>
        <taxon>Eukaryota</taxon>
        <taxon>Metazoa</taxon>
        <taxon>Cnidaria</taxon>
        <taxon>Anthozoa</taxon>
        <taxon>Hexacorallia</taxon>
        <taxon>Scleractinia</taxon>
        <taxon>Caryophylliina</taxon>
        <taxon>Caryophylliidae</taxon>
        <taxon>Desmophyllum</taxon>
    </lineage>
</organism>
<sequence length="97" mass="10599">MGSSVLSGITLTKFSGILVLYFSKSQIFQVFYFRMYLGVVLIGALHGLIFLPVLLSYVGPLSSRSLKMAEDSSLGSHFLEGTGERRPLLGSDHTTIQ</sequence>